<evidence type="ECO:0000313" key="4">
    <source>
        <dbReference type="Proteomes" id="UP000187417"/>
    </source>
</evidence>
<reference evidence="3 4" key="1">
    <citation type="journal article" date="2016" name="Nat. Biotechnol.">
        <title>Measurement of bacterial replication rates in microbial communities.</title>
        <authorList>
            <person name="Brown C.T."/>
            <person name="Olm M.R."/>
            <person name="Thomas B.C."/>
            <person name="Banfield J.F."/>
        </authorList>
    </citation>
    <scope>NUCLEOTIDE SEQUENCE [LARGE SCALE GENOMIC DNA]</scope>
    <source>
        <strain evidence="3">CAG:67_53_122</strain>
    </source>
</reference>
<dbReference type="Proteomes" id="UP000187417">
    <property type="component" value="Unassembled WGS sequence"/>
</dbReference>
<dbReference type="CDD" id="cd02440">
    <property type="entry name" value="AdoMet_MTases"/>
    <property type="match status" value="1"/>
</dbReference>
<dbReference type="PIRSF" id="PIRSF004553">
    <property type="entry name" value="CHP00095"/>
    <property type="match status" value="1"/>
</dbReference>
<dbReference type="InterPro" id="IPR004398">
    <property type="entry name" value="RNA_MeTrfase_RsmD"/>
</dbReference>
<dbReference type="GO" id="GO:0031167">
    <property type="term" value="P:rRNA methylation"/>
    <property type="evidence" value="ECO:0007669"/>
    <property type="project" value="InterPro"/>
</dbReference>
<evidence type="ECO:0000256" key="2">
    <source>
        <dbReference type="ARBA" id="ARBA00022679"/>
    </source>
</evidence>
<proteinExistence type="predicted"/>
<evidence type="ECO:0000256" key="1">
    <source>
        <dbReference type="ARBA" id="ARBA00022603"/>
    </source>
</evidence>
<dbReference type="SUPFAM" id="SSF53335">
    <property type="entry name" value="S-adenosyl-L-methionine-dependent methyltransferases"/>
    <property type="match status" value="1"/>
</dbReference>
<name>A0A1Q6F4G4_9BACT</name>
<sequence>MRIVSGKYRGRAINPPKNLRARPTTDFAKENLFNVLGNLVDFEECDVLDLFAGTGSISYEFASRGVHSVTSVEINPVHYNFIKKTAADLGIDNLFAVKANVFLYLKSCAKQFDLIFSDAPYDLEGSEEVIRLVLERDLLKPDGFLVFEHSKNINFSSDPHFWQSRSYGSVQFSFFKK</sequence>
<accession>A0A1Q6F4G4</accession>
<keyword evidence="1 3" id="KW-0489">Methyltransferase</keyword>
<organism evidence="3 4">
    <name type="scientific">Alistipes putredinis</name>
    <dbReference type="NCBI Taxonomy" id="28117"/>
    <lineage>
        <taxon>Bacteria</taxon>
        <taxon>Pseudomonadati</taxon>
        <taxon>Bacteroidota</taxon>
        <taxon>Bacteroidia</taxon>
        <taxon>Bacteroidales</taxon>
        <taxon>Rikenellaceae</taxon>
        <taxon>Alistipes</taxon>
    </lineage>
</organism>
<dbReference type="PANTHER" id="PTHR43542:SF1">
    <property type="entry name" value="METHYLTRANSFERASE"/>
    <property type="match status" value="1"/>
</dbReference>
<dbReference type="EMBL" id="MNQH01000033">
    <property type="protein sequence ID" value="OKY93602.1"/>
    <property type="molecule type" value="Genomic_DNA"/>
</dbReference>
<protein>
    <submittedName>
        <fullName evidence="3">16S rRNA (Guanine(966)-N(2))-methyltransferase RsmD</fullName>
    </submittedName>
</protein>
<dbReference type="GeneID" id="73802462"/>
<dbReference type="InterPro" id="IPR029063">
    <property type="entry name" value="SAM-dependent_MTases_sf"/>
</dbReference>
<dbReference type="STRING" id="28117.BHV66_08060"/>
<dbReference type="GO" id="GO:0008168">
    <property type="term" value="F:methyltransferase activity"/>
    <property type="evidence" value="ECO:0007669"/>
    <property type="project" value="UniProtKB-KW"/>
</dbReference>
<dbReference type="RefSeq" id="WP_004327960.1">
    <property type="nucleotide sequence ID" value="NZ_BAAFKT010000006.1"/>
</dbReference>
<keyword evidence="2 3" id="KW-0808">Transferase</keyword>
<dbReference type="Gene3D" id="3.40.50.150">
    <property type="entry name" value="Vaccinia Virus protein VP39"/>
    <property type="match status" value="1"/>
</dbReference>
<comment type="caution">
    <text evidence="3">The sequence shown here is derived from an EMBL/GenBank/DDBJ whole genome shotgun (WGS) entry which is preliminary data.</text>
</comment>
<gene>
    <name evidence="3" type="ORF">BHV66_08060</name>
</gene>
<dbReference type="Pfam" id="PF03602">
    <property type="entry name" value="Cons_hypoth95"/>
    <property type="match status" value="1"/>
</dbReference>
<dbReference type="AlphaFoldDB" id="A0A1Q6F4G4"/>
<dbReference type="PANTHER" id="PTHR43542">
    <property type="entry name" value="METHYLTRANSFERASE"/>
    <property type="match status" value="1"/>
</dbReference>
<evidence type="ECO:0000313" key="3">
    <source>
        <dbReference type="EMBL" id="OKY93602.1"/>
    </source>
</evidence>